<gene>
    <name evidence="1" type="ORF">PENTCL1PPCAC_1633</name>
</gene>
<dbReference type="AlphaFoldDB" id="A0AAV5S9F9"/>
<name>A0AAV5S9F9_9BILA</name>
<feature type="non-terminal residue" evidence="1">
    <location>
        <position position="1"/>
    </location>
</feature>
<organism evidence="1 2">
    <name type="scientific">Pristionchus entomophagus</name>
    <dbReference type="NCBI Taxonomy" id="358040"/>
    <lineage>
        <taxon>Eukaryota</taxon>
        <taxon>Metazoa</taxon>
        <taxon>Ecdysozoa</taxon>
        <taxon>Nematoda</taxon>
        <taxon>Chromadorea</taxon>
        <taxon>Rhabditida</taxon>
        <taxon>Rhabditina</taxon>
        <taxon>Diplogasteromorpha</taxon>
        <taxon>Diplogasteroidea</taxon>
        <taxon>Neodiplogasteridae</taxon>
        <taxon>Pristionchus</taxon>
    </lineage>
</organism>
<keyword evidence="2" id="KW-1185">Reference proteome</keyword>
<accession>A0AAV5S9F9</accession>
<sequence length="80" mass="9073">CRYSKSVRIYEIVGEDCQATIDKYKHSFAHYEKTIVTCKCSLINAVMAIPKNDDVRNSLNIVILSTHGIVNHSQVFKEEG</sequence>
<dbReference type="Proteomes" id="UP001432027">
    <property type="component" value="Unassembled WGS sequence"/>
</dbReference>
<proteinExistence type="predicted"/>
<reference evidence="1" key="1">
    <citation type="submission" date="2023-10" db="EMBL/GenBank/DDBJ databases">
        <title>Genome assembly of Pristionchus species.</title>
        <authorList>
            <person name="Yoshida K."/>
            <person name="Sommer R.J."/>
        </authorList>
    </citation>
    <scope>NUCLEOTIDE SEQUENCE</scope>
    <source>
        <strain evidence="1">RS0144</strain>
    </source>
</reference>
<comment type="caution">
    <text evidence="1">The sequence shown here is derived from an EMBL/GenBank/DDBJ whole genome shotgun (WGS) entry which is preliminary data.</text>
</comment>
<protein>
    <submittedName>
        <fullName evidence="1">Uncharacterized protein</fullName>
    </submittedName>
</protein>
<evidence type="ECO:0000313" key="1">
    <source>
        <dbReference type="EMBL" id="GMS79458.1"/>
    </source>
</evidence>
<dbReference type="EMBL" id="BTSX01000001">
    <property type="protein sequence ID" value="GMS79458.1"/>
    <property type="molecule type" value="Genomic_DNA"/>
</dbReference>
<evidence type="ECO:0000313" key="2">
    <source>
        <dbReference type="Proteomes" id="UP001432027"/>
    </source>
</evidence>
<feature type="non-terminal residue" evidence="1">
    <location>
        <position position="80"/>
    </location>
</feature>